<dbReference type="Proteomes" id="UP001332192">
    <property type="component" value="Chromosome"/>
</dbReference>
<evidence type="ECO:0000256" key="6">
    <source>
        <dbReference type="ARBA" id="ARBA00023004"/>
    </source>
</evidence>
<evidence type="ECO:0000259" key="10">
    <source>
        <dbReference type="PROSITE" id="PS51918"/>
    </source>
</evidence>
<evidence type="ECO:0000256" key="7">
    <source>
        <dbReference type="ARBA" id="ARBA00023014"/>
    </source>
</evidence>
<dbReference type="PANTHER" id="PTHR43837:SF1">
    <property type="entry name" value="RIBOSOMAL PROTEIN US12 METHYLTHIOTRANSFERASE RIMO"/>
    <property type="match status" value="1"/>
</dbReference>
<dbReference type="PROSITE" id="PS51449">
    <property type="entry name" value="MTTASE_N"/>
    <property type="match status" value="1"/>
</dbReference>
<comment type="cofactor">
    <cofactor evidence="8">
        <name>[4Fe-4S] cluster</name>
        <dbReference type="ChEBI" id="CHEBI:49883"/>
    </cofactor>
    <text evidence="8">Binds 2 [4Fe-4S] clusters. One cluster is coordinated with 3 cysteines and an exchangeable S-adenosyl-L-methionine.</text>
</comment>
<comment type="subcellular location">
    <subcellularLocation>
        <location evidence="8">Cytoplasm</location>
    </subcellularLocation>
</comment>
<dbReference type="EC" id="2.8.4.4" evidence="8"/>
<feature type="domain" description="MTTase N-terminal" evidence="9">
    <location>
        <begin position="1"/>
        <end position="120"/>
    </location>
</feature>
<dbReference type="InterPro" id="IPR006638">
    <property type="entry name" value="Elp3/MiaA/NifB-like_rSAM"/>
</dbReference>
<feature type="binding site" evidence="8">
    <location>
        <position position="44"/>
    </location>
    <ligand>
        <name>[4Fe-4S] cluster</name>
        <dbReference type="ChEBI" id="CHEBI:49883"/>
        <label>1</label>
    </ligand>
</feature>
<dbReference type="Gene3D" id="2.40.50.140">
    <property type="entry name" value="Nucleic acid-binding proteins"/>
    <property type="match status" value="1"/>
</dbReference>
<dbReference type="SFLD" id="SFLDG01061">
    <property type="entry name" value="methylthiotransferase"/>
    <property type="match status" value="1"/>
</dbReference>
<dbReference type="Pfam" id="PF18693">
    <property type="entry name" value="TRAM_2"/>
    <property type="match status" value="1"/>
</dbReference>
<keyword evidence="12" id="KW-1185">Reference proteome</keyword>
<dbReference type="InterPro" id="IPR007197">
    <property type="entry name" value="rSAM"/>
</dbReference>
<keyword evidence="2 8" id="KW-0963">Cytoplasm</keyword>
<dbReference type="InterPro" id="IPR020612">
    <property type="entry name" value="Methylthiotransferase_CS"/>
</dbReference>
<keyword evidence="3 8" id="KW-0808">Transferase</keyword>
<keyword evidence="5 8" id="KW-0479">Metal-binding</keyword>
<keyword evidence="6 8" id="KW-0408">Iron</keyword>
<comment type="function">
    <text evidence="8">Catalyzes the methylthiolation of an aspartic acid residue of ribosomal protein uS12.</text>
</comment>
<dbReference type="PROSITE" id="PS51918">
    <property type="entry name" value="RADICAL_SAM"/>
    <property type="match status" value="1"/>
</dbReference>
<comment type="similarity">
    <text evidence="8">Belongs to the methylthiotransferase family. RimO subfamily.</text>
</comment>
<dbReference type="SFLD" id="SFLDG01082">
    <property type="entry name" value="B12-binding_domain_containing"/>
    <property type="match status" value="1"/>
</dbReference>
<feature type="binding site" evidence="8">
    <location>
        <position position="158"/>
    </location>
    <ligand>
        <name>[4Fe-4S] cluster</name>
        <dbReference type="ChEBI" id="CHEBI:49883"/>
        <label>2</label>
        <note>4Fe-4S-S-AdoMet</note>
    </ligand>
</feature>
<dbReference type="InterPro" id="IPR013848">
    <property type="entry name" value="Methylthiotransferase_N"/>
</dbReference>
<dbReference type="Gene3D" id="3.40.50.12160">
    <property type="entry name" value="Methylthiotransferase, N-terminal domain"/>
    <property type="match status" value="1"/>
</dbReference>
<dbReference type="GO" id="GO:0103039">
    <property type="term" value="F:protein methylthiotransferase activity"/>
    <property type="evidence" value="ECO:0007669"/>
    <property type="project" value="UniProtKB-EC"/>
</dbReference>
<feature type="binding site" evidence="8">
    <location>
        <position position="162"/>
    </location>
    <ligand>
        <name>[4Fe-4S] cluster</name>
        <dbReference type="ChEBI" id="CHEBI:49883"/>
        <label>2</label>
        <note>4Fe-4S-S-AdoMet</note>
    </ligand>
</feature>
<evidence type="ECO:0000259" key="9">
    <source>
        <dbReference type="PROSITE" id="PS51449"/>
    </source>
</evidence>
<dbReference type="NCBIfam" id="TIGR01125">
    <property type="entry name" value="30S ribosomal protein S12 methylthiotransferase RimO"/>
    <property type="match status" value="1"/>
</dbReference>
<keyword evidence="11" id="KW-0687">Ribonucleoprotein</keyword>
<dbReference type="InterPro" id="IPR005839">
    <property type="entry name" value="Methylthiotransferase"/>
</dbReference>
<dbReference type="InterPro" id="IPR005840">
    <property type="entry name" value="Ribosomal_uS12_MeSTrfase_RimO"/>
</dbReference>
<dbReference type="GO" id="GO:0005840">
    <property type="term" value="C:ribosome"/>
    <property type="evidence" value="ECO:0007669"/>
    <property type="project" value="UniProtKB-KW"/>
</dbReference>
<evidence type="ECO:0000313" key="11">
    <source>
        <dbReference type="EMBL" id="WRP18587.1"/>
    </source>
</evidence>
<evidence type="ECO:0000313" key="12">
    <source>
        <dbReference type="Proteomes" id="UP001332192"/>
    </source>
</evidence>
<dbReference type="PROSITE" id="PS01278">
    <property type="entry name" value="MTTASE_RADICAL"/>
    <property type="match status" value="1"/>
</dbReference>
<evidence type="ECO:0000256" key="1">
    <source>
        <dbReference type="ARBA" id="ARBA00022485"/>
    </source>
</evidence>
<reference evidence="11 12" key="1">
    <citation type="journal article" date="2024" name="Front. Microbiol.">
        <title>Novel thermophilic genera Geochorda gen. nov. and Carboxydochorda gen. nov. from the deep terrestrial subsurface reveal the ecophysiological diversity in the class Limnochordia.</title>
        <authorList>
            <person name="Karnachuk O.V."/>
            <person name="Lukina A.P."/>
            <person name="Avakyan M.R."/>
            <person name="Kadnikov V.V."/>
            <person name="Begmatov S."/>
            <person name="Beletsky A.V."/>
            <person name="Vlasova K.G."/>
            <person name="Novikov A.A."/>
            <person name="Shcherbakova V.A."/>
            <person name="Mardanov A.V."/>
            <person name="Ravin N.V."/>
        </authorList>
    </citation>
    <scope>NUCLEOTIDE SEQUENCE [LARGE SCALE GENOMIC DNA]</scope>
    <source>
        <strain evidence="11 12">L945</strain>
    </source>
</reference>
<evidence type="ECO:0000256" key="2">
    <source>
        <dbReference type="ARBA" id="ARBA00022490"/>
    </source>
</evidence>
<feature type="domain" description="Radical SAM core" evidence="10">
    <location>
        <begin position="144"/>
        <end position="373"/>
    </location>
</feature>
<evidence type="ECO:0000256" key="5">
    <source>
        <dbReference type="ARBA" id="ARBA00022723"/>
    </source>
</evidence>
<keyword evidence="4 8" id="KW-0949">S-adenosyl-L-methionine</keyword>
<dbReference type="HAMAP" id="MF_01865">
    <property type="entry name" value="MTTase_RimO"/>
    <property type="match status" value="1"/>
</dbReference>
<dbReference type="Pfam" id="PF04055">
    <property type="entry name" value="Radical_SAM"/>
    <property type="match status" value="1"/>
</dbReference>
<organism evidence="11 12">
    <name type="scientific">Carboxydichorda subterranea</name>
    <dbReference type="NCBI Taxonomy" id="3109565"/>
    <lineage>
        <taxon>Bacteria</taxon>
        <taxon>Bacillati</taxon>
        <taxon>Bacillota</taxon>
        <taxon>Limnochordia</taxon>
        <taxon>Limnochordales</taxon>
        <taxon>Geochordaceae</taxon>
        <taxon>Carboxydichorda</taxon>
    </lineage>
</organism>
<feature type="binding site" evidence="8">
    <location>
        <position position="8"/>
    </location>
    <ligand>
        <name>[4Fe-4S] cluster</name>
        <dbReference type="ChEBI" id="CHEBI:49883"/>
        <label>1</label>
    </ligand>
</feature>
<dbReference type="PANTHER" id="PTHR43837">
    <property type="entry name" value="RIBOSOMAL PROTEIN S12 METHYLTHIOTRANSFERASE RIMO"/>
    <property type="match status" value="1"/>
</dbReference>
<keyword evidence="1 8" id="KW-0004">4Fe-4S</keyword>
<feature type="binding site" evidence="8">
    <location>
        <position position="165"/>
    </location>
    <ligand>
        <name>[4Fe-4S] cluster</name>
        <dbReference type="ChEBI" id="CHEBI:49883"/>
        <label>2</label>
        <note>4Fe-4S-S-AdoMet</note>
    </ligand>
</feature>
<name>A0ABZ1C0N3_9FIRM</name>
<proteinExistence type="inferred from homology"/>
<dbReference type="NCBIfam" id="TIGR00089">
    <property type="entry name" value="MiaB/RimO family radical SAM methylthiotransferase"/>
    <property type="match status" value="1"/>
</dbReference>
<keyword evidence="11" id="KW-0689">Ribosomal protein</keyword>
<dbReference type="RefSeq" id="WP_324717860.1">
    <property type="nucleotide sequence ID" value="NZ_CP141615.1"/>
</dbReference>
<dbReference type="Pfam" id="PF00919">
    <property type="entry name" value="UPF0004"/>
    <property type="match status" value="1"/>
</dbReference>
<keyword evidence="7 8" id="KW-0411">Iron-sulfur</keyword>
<protein>
    <recommendedName>
        <fullName evidence="8">Ribosomal protein uS12 methylthiotransferase RimO</fullName>
        <shortName evidence="8">uS12 MTTase</shortName>
        <shortName evidence="8">uS12 methylthiotransferase</shortName>
        <ecNumber evidence="8">2.8.4.4</ecNumber>
    </recommendedName>
    <alternativeName>
        <fullName evidence="8">Ribosomal protein uS12 (aspartate-C(3))-methylthiotransferase</fullName>
    </alternativeName>
    <alternativeName>
        <fullName evidence="8">Ribosome maturation factor RimO</fullName>
    </alternativeName>
</protein>
<dbReference type="SFLD" id="SFLDF00274">
    <property type="entry name" value="ribosomal_protein_S12_methylth"/>
    <property type="match status" value="1"/>
</dbReference>
<dbReference type="EMBL" id="CP141615">
    <property type="protein sequence ID" value="WRP18587.1"/>
    <property type="molecule type" value="Genomic_DNA"/>
</dbReference>
<evidence type="ECO:0000256" key="8">
    <source>
        <dbReference type="HAMAP-Rule" id="MF_01865"/>
    </source>
</evidence>
<dbReference type="InterPro" id="IPR002792">
    <property type="entry name" value="TRAM_dom"/>
</dbReference>
<accession>A0ABZ1C0N3</accession>
<dbReference type="CDD" id="cd01335">
    <property type="entry name" value="Radical_SAM"/>
    <property type="match status" value="1"/>
</dbReference>
<comment type="catalytic activity">
    <reaction evidence="8">
        <text>L-aspartate(89)-[ribosomal protein uS12]-hydrogen + (sulfur carrier)-SH + AH2 + 2 S-adenosyl-L-methionine = 3-methylsulfanyl-L-aspartate(89)-[ribosomal protein uS12]-hydrogen + (sulfur carrier)-H + 5'-deoxyadenosine + L-methionine + A + S-adenosyl-L-homocysteine + 2 H(+)</text>
        <dbReference type="Rhea" id="RHEA:37087"/>
        <dbReference type="Rhea" id="RHEA-COMP:10460"/>
        <dbReference type="Rhea" id="RHEA-COMP:10461"/>
        <dbReference type="Rhea" id="RHEA-COMP:14737"/>
        <dbReference type="Rhea" id="RHEA-COMP:14739"/>
        <dbReference type="ChEBI" id="CHEBI:13193"/>
        <dbReference type="ChEBI" id="CHEBI:15378"/>
        <dbReference type="ChEBI" id="CHEBI:17319"/>
        <dbReference type="ChEBI" id="CHEBI:17499"/>
        <dbReference type="ChEBI" id="CHEBI:29917"/>
        <dbReference type="ChEBI" id="CHEBI:29961"/>
        <dbReference type="ChEBI" id="CHEBI:57844"/>
        <dbReference type="ChEBI" id="CHEBI:57856"/>
        <dbReference type="ChEBI" id="CHEBI:59789"/>
        <dbReference type="ChEBI" id="CHEBI:64428"/>
        <dbReference type="ChEBI" id="CHEBI:73599"/>
        <dbReference type="EC" id="2.8.4.4"/>
    </reaction>
</comment>
<dbReference type="Gene3D" id="3.80.30.20">
    <property type="entry name" value="tm_1862 like domain"/>
    <property type="match status" value="1"/>
</dbReference>
<gene>
    <name evidence="8 11" type="primary">rimO</name>
    <name evidence="11" type="ORF">U7230_06180</name>
</gene>
<dbReference type="InterPro" id="IPR058240">
    <property type="entry name" value="rSAM_sf"/>
</dbReference>
<evidence type="ECO:0000256" key="4">
    <source>
        <dbReference type="ARBA" id="ARBA00022691"/>
    </source>
</evidence>
<dbReference type="SMART" id="SM00729">
    <property type="entry name" value="Elp3"/>
    <property type="match status" value="1"/>
</dbReference>
<sequence>MAIVSLGCAKNLVDSEVMAGLLREAGFALHPDPEAADVVIVNTCGFIEPAQRESVDAILRIARSRARARPGGARSNVVVAGCLPRRFDAVQVASQLPEADAVIGNAEVPLIAEVVREVLEGHRVVMADDAPSFLYHDRIPRLLSTPGHLAYVKVSEGCDHPCTFCTIPRIRGRHRSRPLDSIEREVAALAERGVREVVLVGQDTTLYGVDLYGRLMLPDLLRRLARTGIAWIRLLYAYPAHVTGELLATMAELPQVCRYLDLPLQHASDRVLRAMRRWGNCEAYEALIDRVRRAMPDVALRTTFIVGFPGETDRDVEELLEFVERAGFDHVGVFTYAREEGTPAASLPGQVPAVEKRRRRAAVMRRQQELLPRIMGRRLGAGVPVLLERPARRSRAGAMRWQGRTPYQAPEVDGVTWLKVARAGPGEMVSARLAGMRGYDFEAELATSLEVAVTS</sequence>
<feature type="binding site" evidence="8">
    <location>
        <position position="82"/>
    </location>
    <ligand>
        <name>[4Fe-4S] cluster</name>
        <dbReference type="ChEBI" id="CHEBI:49883"/>
        <label>1</label>
    </ligand>
</feature>
<evidence type="ECO:0000256" key="3">
    <source>
        <dbReference type="ARBA" id="ARBA00022679"/>
    </source>
</evidence>
<dbReference type="InterPro" id="IPR038135">
    <property type="entry name" value="Methylthiotransferase_N_sf"/>
</dbReference>
<dbReference type="SFLD" id="SFLDS00029">
    <property type="entry name" value="Radical_SAM"/>
    <property type="match status" value="1"/>
</dbReference>
<dbReference type="InterPro" id="IPR012340">
    <property type="entry name" value="NA-bd_OB-fold"/>
</dbReference>
<dbReference type="SUPFAM" id="SSF102114">
    <property type="entry name" value="Radical SAM enzymes"/>
    <property type="match status" value="1"/>
</dbReference>
<dbReference type="InterPro" id="IPR023404">
    <property type="entry name" value="rSAM_horseshoe"/>
</dbReference>